<reference evidence="4 5" key="1">
    <citation type="submission" date="2018-02" db="EMBL/GenBank/DDBJ databases">
        <title>Genomic Encyclopedia of Archaeal and Bacterial Type Strains, Phase II (KMG-II): from individual species to whole genera.</title>
        <authorList>
            <person name="Goeker M."/>
        </authorList>
    </citation>
    <scope>NUCLEOTIDE SEQUENCE [LARGE SCALE GENOMIC DNA]</scope>
    <source>
        <strain evidence="4 5">YU 961-1</strain>
    </source>
</reference>
<comment type="caution">
    <text evidence="4">The sequence shown here is derived from an EMBL/GenBank/DDBJ whole genome shotgun (WGS) entry which is preliminary data.</text>
</comment>
<dbReference type="InterPro" id="IPR036736">
    <property type="entry name" value="ACP-like_sf"/>
</dbReference>
<accession>A0A2S6H129</accession>
<evidence type="ECO:0000256" key="1">
    <source>
        <dbReference type="ARBA" id="ARBA00022450"/>
    </source>
</evidence>
<evidence type="ECO:0000259" key="3">
    <source>
        <dbReference type="PROSITE" id="PS50075"/>
    </source>
</evidence>
<dbReference type="RefSeq" id="WP_104476205.1">
    <property type="nucleotide sequence ID" value="NZ_CP154825.1"/>
</dbReference>
<dbReference type="Gene3D" id="1.10.1200.10">
    <property type="entry name" value="ACP-like"/>
    <property type="match status" value="1"/>
</dbReference>
<dbReference type="SUPFAM" id="SSF47336">
    <property type="entry name" value="ACP-like"/>
    <property type="match status" value="1"/>
</dbReference>
<dbReference type="AlphaFoldDB" id="A0A2S6H129"/>
<dbReference type="EMBL" id="PTIX01000001">
    <property type="protein sequence ID" value="PPK71188.1"/>
    <property type="molecule type" value="Genomic_DNA"/>
</dbReference>
<dbReference type="PROSITE" id="PS00012">
    <property type="entry name" value="PHOSPHOPANTETHEINE"/>
    <property type="match status" value="1"/>
</dbReference>
<dbReference type="Proteomes" id="UP000239203">
    <property type="component" value="Unassembled WGS sequence"/>
</dbReference>
<evidence type="ECO:0000256" key="2">
    <source>
        <dbReference type="ARBA" id="ARBA00022553"/>
    </source>
</evidence>
<dbReference type="InterPro" id="IPR009081">
    <property type="entry name" value="PP-bd_ACP"/>
</dbReference>
<keyword evidence="1" id="KW-0596">Phosphopantetheine</keyword>
<organism evidence="4 5">
    <name type="scientific">Actinokineospora auranticolor</name>
    <dbReference type="NCBI Taxonomy" id="155976"/>
    <lineage>
        <taxon>Bacteria</taxon>
        <taxon>Bacillati</taxon>
        <taxon>Actinomycetota</taxon>
        <taxon>Actinomycetes</taxon>
        <taxon>Pseudonocardiales</taxon>
        <taxon>Pseudonocardiaceae</taxon>
        <taxon>Actinokineospora</taxon>
    </lineage>
</organism>
<protein>
    <submittedName>
        <fullName evidence="4">Acyl carrier protein</fullName>
    </submittedName>
</protein>
<dbReference type="Pfam" id="PF00550">
    <property type="entry name" value="PP-binding"/>
    <property type="match status" value="1"/>
</dbReference>
<proteinExistence type="predicted"/>
<dbReference type="PROSITE" id="PS50075">
    <property type="entry name" value="CARRIER"/>
    <property type="match status" value="1"/>
</dbReference>
<name>A0A2S6H129_9PSEU</name>
<dbReference type="InterPro" id="IPR006162">
    <property type="entry name" value="Ppantetheine_attach_site"/>
</dbReference>
<evidence type="ECO:0000313" key="5">
    <source>
        <dbReference type="Proteomes" id="UP000239203"/>
    </source>
</evidence>
<gene>
    <name evidence="4" type="ORF">CLV40_101377</name>
</gene>
<keyword evidence="2" id="KW-0597">Phosphoprotein</keyword>
<feature type="domain" description="Carrier" evidence="3">
    <location>
        <begin position="8"/>
        <end position="85"/>
    </location>
</feature>
<dbReference type="OrthoDB" id="2665189at2"/>
<evidence type="ECO:0000313" key="4">
    <source>
        <dbReference type="EMBL" id="PPK71188.1"/>
    </source>
</evidence>
<keyword evidence="5" id="KW-1185">Reference proteome</keyword>
<sequence length="88" mass="9452">MTGSPLPSTTSDALADVLTRHLRRLPPDGDWTAVTLADLGLDSMTAIEVVVDIEETFGTQFPEELLVRETFATFGALESAVRSMVSPS</sequence>